<name>A0AAY4DSW1_9TELE</name>
<sequence length="504" mass="56764">MTLRNAYDENWSQINCPRHREVRVYLPSALWSQVSFFFLYKTIWRKPKGTKFLTNTILSCTEMSLVLPLVLLMAFPLSASQDVECYSEFDEVTGNCVGVLGHVKMEHCCLNTNYAYKEKGECMSCRRASWSEWTPWSACTVSCKEGVKHRRRKCHGIGDCTDGKLRDLQTVPCNDQTCCPEKGGWAEWGRWEPCTVTCGIGETRRRRTCSSPLPACGGDCDGLDQEVKTCDTEIVCPTHGGWAHWGPWGTCSGHCKNEGMIPPSQSRTRTCTNPAPSSRPAGHPCQGPDAETQDCSWLHFCPVPGNWGPWSTFSDCHVTCGVGRQVRTRQCDSPAPKHGGQPCQGDGKSFQLCNTLIHCPVDGVWRDWSPWVDCKKGGSHNRPINCKKKEGSQRRERFCEGTAFEGKPCNGSIVDFRSCYNIDKCFREFANWSEWSEWSDCVPPCGDGSQRTRVRECKADLSGYKTERSSEIFFYGKPRIRCARLEETSQSIPCHNVPKCENID</sequence>
<organism evidence="6 7">
    <name type="scientific">Denticeps clupeoides</name>
    <name type="common">denticle herring</name>
    <dbReference type="NCBI Taxonomy" id="299321"/>
    <lineage>
        <taxon>Eukaryota</taxon>
        <taxon>Metazoa</taxon>
        <taxon>Chordata</taxon>
        <taxon>Craniata</taxon>
        <taxon>Vertebrata</taxon>
        <taxon>Euteleostomi</taxon>
        <taxon>Actinopterygii</taxon>
        <taxon>Neopterygii</taxon>
        <taxon>Teleostei</taxon>
        <taxon>Clupei</taxon>
        <taxon>Clupeiformes</taxon>
        <taxon>Denticipitoidei</taxon>
        <taxon>Denticipitidae</taxon>
        <taxon>Denticeps</taxon>
    </lineage>
</organism>
<protein>
    <recommendedName>
        <fullName evidence="8">Properdin</fullName>
    </recommendedName>
</protein>
<dbReference type="Ensembl" id="ENSDCDT00010058949.1">
    <property type="protein sequence ID" value="ENSDCDP00010048607.1"/>
    <property type="gene ID" value="ENSDCDG00010029254.1"/>
</dbReference>
<dbReference type="InterPro" id="IPR054019">
    <property type="entry name" value="CFP_TSR_C"/>
</dbReference>
<reference evidence="6" key="3">
    <citation type="submission" date="2025-09" db="UniProtKB">
        <authorList>
            <consortium name="Ensembl"/>
        </authorList>
    </citation>
    <scope>IDENTIFICATION</scope>
</reference>
<dbReference type="PRINTS" id="PR01705">
    <property type="entry name" value="TSP1REPEAT"/>
</dbReference>
<dbReference type="InterPro" id="IPR036383">
    <property type="entry name" value="TSP1_rpt_sf"/>
</dbReference>
<comment type="subcellular location">
    <subcellularLocation>
        <location evidence="1">Secreted</location>
    </subcellularLocation>
</comment>
<evidence type="ECO:0000256" key="4">
    <source>
        <dbReference type="ARBA" id="ARBA00022737"/>
    </source>
</evidence>
<dbReference type="PANTHER" id="PTHR22906">
    <property type="entry name" value="PROPERDIN"/>
    <property type="match status" value="1"/>
</dbReference>
<evidence type="ECO:0000256" key="1">
    <source>
        <dbReference type="ARBA" id="ARBA00004613"/>
    </source>
</evidence>
<proteinExistence type="predicted"/>
<evidence type="ECO:0000256" key="2">
    <source>
        <dbReference type="ARBA" id="ARBA00022525"/>
    </source>
</evidence>
<dbReference type="PROSITE" id="PS50092">
    <property type="entry name" value="TSP1"/>
    <property type="match status" value="6"/>
</dbReference>
<dbReference type="InterPro" id="IPR049536">
    <property type="entry name" value="CFP_TSR-0"/>
</dbReference>
<accession>A0AAY4DSW1</accession>
<reference evidence="6 7" key="1">
    <citation type="submission" date="2020-06" db="EMBL/GenBank/DDBJ databases">
        <authorList>
            <consortium name="Wellcome Sanger Institute Data Sharing"/>
        </authorList>
    </citation>
    <scope>NUCLEOTIDE SEQUENCE [LARGE SCALE GENOMIC DNA]</scope>
</reference>
<evidence type="ECO:0008006" key="8">
    <source>
        <dbReference type="Google" id="ProtNLM"/>
    </source>
</evidence>
<evidence type="ECO:0000313" key="7">
    <source>
        <dbReference type="Proteomes" id="UP000694580"/>
    </source>
</evidence>
<keyword evidence="3" id="KW-0732">Signal</keyword>
<dbReference type="FunFam" id="2.20.100.10:FF:000001">
    <property type="entry name" value="semaphorin-5A isoform X1"/>
    <property type="match status" value="2"/>
</dbReference>
<keyword evidence="4" id="KW-0677">Repeat</keyword>
<gene>
    <name evidence="6" type="primary">CFP</name>
</gene>
<dbReference type="InterPro" id="IPR052065">
    <property type="entry name" value="Compl_asym_regulator"/>
</dbReference>
<dbReference type="Pfam" id="PF18487">
    <property type="entry name" value="TSR"/>
    <property type="match status" value="1"/>
</dbReference>
<dbReference type="PANTHER" id="PTHR22906:SF43">
    <property type="entry name" value="PROPERDIN"/>
    <property type="match status" value="1"/>
</dbReference>
<dbReference type="InterPro" id="IPR000884">
    <property type="entry name" value="TSP1_rpt"/>
</dbReference>
<dbReference type="Pfam" id="PF00090">
    <property type="entry name" value="TSP_1"/>
    <property type="match status" value="5"/>
</dbReference>
<keyword evidence="7" id="KW-1185">Reference proteome</keyword>
<evidence type="ECO:0000313" key="6">
    <source>
        <dbReference type="Ensembl" id="ENSDCDP00010048607.1"/>
    </source>
</evidence>
<dbReference type="GeneTree" id="ENSGT00940000161209"/>
<evidence type="ECO:0000256" key="5">
    <source>
        <dbReference type="ARBA" id="ARBA00023157"/>
    </source>
</evidence>
<dbReference type="AlphaFoldDB" id="A0AAY4DSW1"/>
<evidence type="ECO:0000256" key="3">
    <source>
        <dbReference type="ARBA" id="ARBA00022729"/>
    </source>
</evidence>
<reference evidence="6" key="2">
    <citation type="submission" date="2025-08" db="UniProtKB">
        <authorList>
            <consortium name="Ensembl"/>
        </authorList>
    </citation>
    <scope>IDENTIFICATION</scope>
</reference>
<dbReference type="Pfam" id="PF22195">
    <property type="entry name" value="TSP1_CFP_C"/>
    <property type="match status" value="1"/>
</dbReference>
<dbReference type="SUPFAM" id="SSF82895">
    <property type="entry name" value="TSP-1 type 1 repeat"/>
    <property type="match status" value="6"/>
</dbReference>
<keyword evidence="2" id="KW-0964">Secreted</keyword>
<dbReference type="Proteomes" id="UP000694580">
    <property type="component" value="Chromosome 10"/>
</dbReference>
<dbReference type="Gene3D" id="2.20.100.10">
    <property type="entry name" value="Thrombospondin type-1 (TSP1) repeat"/>
    <property type="match status" value="6"/>
</dbReference>
<keyword evidence="5" id="KW-1015">Disulfide bond</keyword>
<dbReference type="SMART" id="SM00209">
    <property type="entry name" value="TSP1"/>
    <property type="match status" value="6"/>
</dbReference>